<evidence type="ECO:0000256" key="2">
    <source>
        <dbReference type="ARBA" id="ARBA00006055"/>
    </source>
</evidence>
<dbReference type="Pfam" id="PF10287">
    <property type="entry name" value="YJL171C_Tos1_C"/>
    <property type="match status" value="1"/>
</dbReference>
<keyword evidence="4 8" id="KW-0732">Signal</keyword>
<reference evidence="11" key="1">
    <citation type="submission" date="2022-03" db="EMBL/GenBank/DDBJ databases">
        <authorList>
            <person name="Legras J.-L."/>
            <person name="Devillers H."/>
            <person name="Grondin C."/>
        </authorList>
    </citation>
    <scope>NUCLEOTIDE SEQUENCE</scope>
    <source>
        <strain evidence="11">CLIB 1423</strain>
    </source>
</reference>
<feature type="signal peptide" evidence="8">
    <location>
        <begin position="1"/>
        <end position="16"/>
    </location>
</feature>
<dbReference type="EC" id="3.2.1.39" evidence="3"/>
<keyword evidence="6" id="KW-0326">Glycosidase</keyword>
<organism evidence="11 12">
    <name type="scientific">[Candida] railenensis</name>
    <dbReference type="NCBI Taxonomy" id="45579"/>
    <lineage>
        <taxon>Eukaryota</taxon>
        <taxon>Fungi</taxon>
        <taxon>Dikarya</taxon>
        <taxon>Ascomycota</taxon>
        <taxon>Saccharomycotina</taxon>
        <taxon>Pichiomycetes</taxon>
        <taxon>Debaryomycetaceae</taxon>
        <taxon>Kurtzmaniella</taxon>
    </lineage>
</organism>
<dbReference type="Pfam" id="PF10290">
    <property type="entry name" value="YJL171C_Tos1_N"/>
    <property type="match status" value="1"/>
</dbReference>
<dbReference type="InterPro" id="IPR018805">
    <property type="entry name" value="YJL171C/Tos1_C"/>
</dbReference>
<comment type="similarity">
    <text evidence="2">Belongs to the PGA52 family.</text>
</comment>
<evidence type="ECO:0000256" key="8">
    <source>
        <dbReference type="SAM" id="SignalP"/>
    </source>
</evidence>
<dbReference type="EMBL" id="CAKXYY010000027">
    <property type="protein sequence ID" value="CAH2355468.1"/>
    <property type="molecule type" value="Genomic_DNA"/>
</dbReference>
<dbReference type="InterPro" id="IPR018807">
    <property type="entry name" value="YJL171C/Tos1_N"/>
</dbReference>
<dbReference type="PANTHER" id="PTHR31737">
    <property type="entry name" value="PROTEIN TOS1"/>
    <property type="match status" value="1"/>
</dbReference>
<evidence type="ECO:0000259" key="10">
    <source>
        <dbReference type="Pfam" id="PF10290"/>
    </source>
</evidence>
<evidence type="ECO:0000259" key="9">
    <source>
        <dbReference type="Pfam" id="PF10287"/>
    </source>
</evidence>
<keyword evidence="5" id="KW-0378">Hydrolase</keyword>
<proteinExistence type="inferred from homology"/>
<dbReference type="GO" id="GO:0009277">
    <property type="term" value="C:fungal-type cell wall"/>
    <property type="evidence" value="ECO:0007669"/>
    <property type="project" value="TreeGrafter"/>
</dbReference>
<evidence type="ECO:0000256" key="5">
    <source>
        <dbReference type="ARBA" id="ARBA00022801"/>
    </source>
</evidence>
<comment type="catalytic activity">
    <reaction evidence="1">
        <text>Hydrolysis of (1-&gt;3)-beta-D-glucosidic linkages in (1-&gt;3)-beta-D-glucans.</text>
        <dbReference type="EC" id="3.2.1.39"/>
    </reaction>
</comment>
<keyword evidence="7" id="KW-0961">Cell wall biogenesis/degradation</keyword>
<dbReference type="Proteomes" id="UP000837801">
    <property type="component" value="Unassembled WGS sequence"/>
</dbReference>
<dbReference type="GO" id="GO:0042973">
    <property type="term" value="F:glucan endo-1,3-beta-D-glucosidase activity"/>
    <property type="evidence" value="ECO:0007669"/>
    <property type="project" value="UniProtKB-EC"/>
</dbReference>
<evidence type="ECO:0000256" key="4">
    <source>
        <dbReference type="ARBA" id="ARBA00022729"/>
    </source>
</evidence>
<evidence type="ECO:0000313" key="11">
    <source>
        <dbReference type="EMBL" id="CAH2355468.1"/>
    </source>
</evidence>
<feature type="domain" description="Cell wall protein YJL171C/Tos1 N-terminal" evidence="10">
    <location>
        <begin position="24"/>
        <end position="88"/>
    </location>
</feature>
<evidence type="ECO:0000256" key="1">
    <source>
        <dbReference type="ARBA" id="ARBA00000382"/>
    </source>
</evidence>
<feature type="chain" id="PRO_5040217138" description="glucan endo-1,3-beta-D-glucosidase" evidence="8">
    <location>
        <begin position="17"/>
        <end position="386"/>
    </location>
</feature>
<gene>
    <name evidence="11" type="ORF">CLIB1423_27S00232</name>
</gene>
<dbReference type="PANTHER" id="PTHR31737:SF3">
    <property type="entry name" value="CELL WALL PROTEIN YJL171C"/>
    <property type="match status" value="1"/>
</dbReference>
<dbReference type="OrthoDB" id="118256at2759"/>
<evidence type="ECO:0000313" key="12">
    <source>
        <dbReference type="Proteomes" id="UP000837801"/>
    </source>
</evidence>
<protein>
    <recommendedName>
        <fullName evidence="3">glucan endo-1,3-beta-D-glucosidase</fullName>
        <ecNumber evidence="3">3.2.1.39</ecNumber>
    </recommendedName>
</protein>
<accession>A0A9P0QTP5</accession>
<sequence length="386" mass="41298">MKFLTSALASIAAVQAASSSYGVIEFENLGYSGTYKEVAKISDVYTDDCTCKLSDSTTSFSGSNAPLNEELSVHFRGPLILSKFAYYVAESFTHGESGTDDWSRLAYYDASSATATNVTFLNLQGKNSTCLGMGVTYASSNGTGAADSPTVLDEGVQLLSGEEYIIMSNISCESSGSSKDCGIYRTDNEAYHGFYGTTKMFLFEFQMPTESTLTKEEVSAYNMPAIWLLNAQIPRTSQYPTNSYCSCWSSGCGEFDIFEVMNTTETSHLYSTVHDFQGTGDISDGLMAYGYLPRDSEGTMRGGVVFDSAGTAVVFMSNSTSIDANISASDINSWISDAGTVLTDTLSSVAAASSSKSSSNGVSITTASFWSNIVISAFTMLYTMFG</sequence>
<keyword evidence="12" id="KW-1185">Reference proteome</keyword>
<evidence type="ECO:0000256" key="6">
    <source>
        <dbReference type="ARBA" id="ARBA00023295"/>
    </source>
</evidence>
<evidence type="ECO:0000256" key="7">
    <source>
        <dbReference type="ARBA" id="ARBA00023316"/>
    </source>
</evidence>
<dbReference type="GO" id="GO:0071555">
    <property type="term" value="P:cell wall organization"/>
    <property type="evidence" value="ECO:0007669"/>
    <property type="project" value="UniProtKB-KW"/>
</dbReference>
<comment type="caution">
    <text evidence="11">The sequence shown here is derived from an EMBL/GenBank/DDBJ whole genome shotgun (WGS) entry which is preliminary data.</text>
</comment>
<evidence type="ECO:0000256" key="3">
    <source>
        <dbReference type="ARBA" id="ARBA00012780"/>
    </source>
</evidence>
<dbReference type="AlphaFoldDB" id="A0A9P0QTP5"/>
<name>A0A9P0QTP5_9ASCO</name>
<feature type="domain" description="Cell wall protein YJL171C/Tos1 C-terminal" evidence="9">
    <location>
        <begin position="101"/>
        <end position="334"/>
    </location>
</feature>